<dbReference type="CDD" id="cd00397">
    <property type="entry name" value="DNA_BRE_C"/>
    <property type="match status" value="1"/>
</dbReference>
<reference evidence="3 4" key="1">
    <citation type="submission" date="2019-01" db="EMBL/GenBank/DDBJ databases">
        <title>Ktedonosporobacter rubrisoli SCAWS-G2.</title>
        <authorList>
            <person name="Huang Y."/>
            <person name="Yan B."/>
        </authorList>
    </citation>
    <scope>NUCLEOTIDE SEQUENCE [LARGE SCALE GENOMIC DNA]</scope>
    <source>
        <strain evidence="3 4">SCAWS-G2</strain>
    </source>
</reference>
<dbReference type="InterPro" id="IPR002104">
    <property type="entry name" value="Integrase_catalytic"/>
</dbReference>
<dbReference type="InterPro" id="IPR013762">
    <property type="entry name" value="Integrase-like_cat_sf"/>
</dbReference>
<gene>
    <name evidence="3" type="ORF">EPA93_15510</name>
</gene>
<accession>A0A4V0YYT3</accession>
<dbReference type="KEGG" id="kbs:EPA93_15510"/>
<sequence>MPKPIDDPALHLRLIGGFEQAKVTRRDQIVIRTAYEAGARITELLTLTVGDWRKRGGKQEATACNKESHGRRVKIIRFSMETAKLLHRYVNEDRVRVDPHHRTLAQLRDHEPLFLLARHKPYSYDAFVPHWERLRRTIGVDLNIHGLRHWHVCQMMRLIHGIAETPGEVERRKEEMVRYMAWRSPETLKAYEHYFQAINHAQMQEVLHRQLDEKLKEYIRQAQQNTLLEDLTSALHTTLPRASGPSSSAGISHSIRLSLFHPLFPRSFESSFALSLRRFLWRSLRERAVSIHLLLFISSFTYFITSYHSLGSAISPSSIFSIYTNPMSGTKCTGLIRDCLSGKILLARALLSGTQGDLSALLMEVKNQLPVPVKGVISDGQETIRSAVAFVFSQIPHQLCQLHYLHDAAMLIFEADRHAKTELKKHVRGNRPIERA</sequence>
<dbReference type="EMBL" id="CP035758">
    <property type="protein sequence ID" value="QBD77321.1"/>
    <property type="molecule type" value="Genomic_DNA"/>
</dbReference>
<dbReference type="GO" id="GO:0006310">
    <property type="term" value="P:DNA recombination"/>
    <property type="evidence" value="ECO:0007669"/>
    <property type="project" value="UniProtKB-KW"/>
</dbReference>
<name>A0A4V0YYT3_KTERU</name>
<organism evidence="3 4">
    <name type="scientific">Ktedonosporobacter rubrisoli</name>
    <dbReference type="NCBI Taxonomy" id="2509675"/>
    <lineage>
        <taxon>Bacteria</taxon>
        <taxon>Bacillati</taxon>
        <taxon>Chloroflexota</taxon>
        <taxon>Ktedonobacteria</taxon>
        <taxon>Ktedonobacterales</taxon>
        <taxon>Ktedonosporobacteraceae</taxon>
        <taxon>Ktedonosporobacter</taxon>
    </lineage>
</organism>
<dbReference type="GO" id="GO:0003677">
    <property type="term" value="F:DNA binding"/>
    <property type="evidence" value="ECO:0007669"/>
    <property type="project" value="InterPro"/>
</dbReference>
<dbReference type="PROSITE" id="PS51898">
    <property type="entry name" value="TYR_RECOMBINASE"/>
    <property type="match status" value="1"/>
</dbReference>
<dbReference type="Pfam" id="PF00589">
    <property type="entry name" value="Phage_integrase"/>
    <property type="match status" value="1"/>
</dbReference>
<protein>
    <recommendedName>
        <fullName evidence="2">Tyr recombinase domain-containing protein</fullName>
    </recommendedName>
</protein>
<evidence type="ECO:0000313" key="4">
    <source>
        <dbReference type="Proteomes" id="UP000290365"/>
    </source>
</evidence>
<dbReference type="SUPFAM" id="SSF56349">
    <property type="entry name" value="DNA breaking-rejoining enzymes"/>
    <property type="match status" value="1"/>
</dbReference>
<dbReference type="Gene3D" id="1.10.443.10">
    <property type="entry name" value="Intergrase catalytic core"/>
    <property type="match status" value="1"/>
</dbReference>
<dbReference type="GO" id="GO:0015074">
    <property type="term" value="P:DNA integration"/>
    <property type="evidence" value="ECO:0007669"/>
    <property type="project" value="InterPro"/>
</dbReference>
<dbReference type="InterPro" id="IPR011010">
    <property type="entry name" value="DNA_brk_join_enz"/>
</dbReference>
<keyword evidence="1" id="KW-0233">DNA recombination</keyword>
<dbReference type="AlphaFoldDB" id="A0A4V0YYT3"/>
<dbReference type="RefSeq" id="WP_129888384.1">
    <property type="nucleotide sequence ID" value="NZ_CP035758.1"/>
</dbReference>
<evidence type="ECO:0000256" key="1">
    <source>
        <dbReference type="ARBA" id="ARBA00023172"/>
    </source>
</evidence>
<evidence type="ECO:0000313" key="3">
    <source>
        <dbReference type="EMBL" id="QBD77321.1"/>
    </source>
</evidence>
<proteinExistence type="predicted"/>
<dbReference type="OrthoDB" id="490310at2"/>
<feature type="domain" description="Tyr recombinase" evidence="2">
    <location>
        <begin position="1"/>
        <end position="208"/>
    </location>
</feature>
<keyword evidence="4" id="KW-1185">Reference proteome</keyword>
<evidence type="ECO:0000259" key="2">
    <source>
        <dbReference type="PROSITE" id="PS51898"/>
    </source>
</evidence>
<dbReference type="Proteomes" id="UP000290365">
    <property type="component" value="Chromosome"/>
</dbReference>